<dbReference type="AlphaFoldDB" id="A0A8S0PQ42"/>
<dbReference type="OrthoDB" id="6372431at2759"/>
<proteinExistence type="predicted"/>
<accession>A0A8S0PQ42</accession>
<evidence type="ECO:0000313" key="2">
    <source>
        <dbReference type="Proteomes" id="UP000594638"/>
    </source>
</evidence>
<evidence type="ECO:0000313" key="1">
    <source>
        <dbReference type="EMBL" id="CAA2956008.1"/>
    </source>
</evidence>
<comment type="caution">
    <text evidence="1">The sequence shown here is derived from an EMBL/GenBank/DDBJ whole genome shotgun (WGS) entry which is preliminary data.</text>
</comment>
<reference evidence="1 2" key="1">
    <citation type="submission" date="2019-12" db="EMBL/GenBank/DDBJ databases">
        <authorList>
            <person name="Alioto T."/>
            <person name="Alioto T."/>
            <person name="Gomez Garrido J."/>
        </authorList>
    </citation>
    <scope>NUCLEOTIDE SEQUENCE [LARGE SCALE GENOMIC DNA]</scope>
</reference>
<organism evidence="1 2">
    <name type="scientific">Olea europaea subsp. europaea</name>
    <dbReference type="NCBI Taxonomy" id="158383"/>
    <lineage>
        <taxon>Eukaryota</taxon>
        <taxon>Viridiplantae</taxon>
        <taxon>Streptophyta</taxon>
        <taxon>Embryophyta</taxon>
        <taxon>Tracheophyta</taxon>
        <taxon>Spermatophyta</taxon>
        <taxon>Magnoliopsida</taxon>
        <taxon>eudicotyledons</taxon>
        <taxon>Gunneridae</taxon>
        <taxon>Pentapetalae</taxon>
        <taxon>asterids</taxon>
        <taxon>lamiids</taxon>
        <taxon>Lamiales</taxon>
        <taxon>Oleaceae</taxon>
        <taxon>Oleeae</taxon>
        <taxon>Olea</taxon>
    </lineage>
</organism>
<protein>
    <submittedName>
        <fullName evidence="1">Probable apyrase 7</fullName>
    </submittedName>
</protein>
<keyword evidence="2" id="KW-1185">Reference proteome</keyword>
<sequence>MKTILLVGEPNWEECKVLAQAAAINSSNSESLREAYHSNCIGLFSFGGKESLNLTKSLHIVRRYHALSGFFAISNSLNLSQRANITKMWESGQQIKVPMPGRKVAAANISLPSYLCHKRQPN</sequence>
<dbReference type="EMBL" id="CACTIH010000171">
    <property type="protein sequence ID" value="CAA2956008.1"/>
    <property type="molecule type" value="Genomic_DNA"/>
</dbReference>
<dbReference type="Proteomes" id="UP000594638">
    <property type="component" value="Unassembled WGS sequence"/>
</dbReference>
<name>A0A8S0PQ42_OLEEU</name>
<gene>
    <name evidence="1" type="ORF">OLEA9_A018357</name>
</gene>
<dbReference type="Gramene" id="OE9A018357T1">
    <property type="protein sequence ID" value="OE9A018357C1"/>
    <property type="gene ID" value="OE9A018357"/>
</dbReference>